<evidence type="ECO:0000259" key="1">
    <source>
        <dbReference type="Pfam" id="PF00535"/>
    </source>
</evidence>
<dbReference type="InterPro" id="IPR029044">
    <property type="entry name" value="Nucleotide-diphossugar_trans"/>
</dbReference>
<dbReference type="Pfam" id="PF00535">
    <property type="entry name" value="Glycos_transf_2"/>
    <property type="match status" value="1"/>
</dbReference>
<dbReference type="PANTHER" id="PTHR43685">
    <property type="entry name" value="GLYCOSYLTRANSFERASE"/>
    <property type="match status" value="1"/>
</dbReference>
<gene>
    <name evidence="2" type="ORF">Mal48_39090</name>
</gene>
<dbReference type="RefSeq" id="WP_145202898.1">
    <property type="nucleotide sequence ID" value="NZ_CP036267.1"/>
</dbReference>
<evidence type="ECO:0000313" key="2">
    <source>
        <dbReference type="EMBL" id="QDT34641.1"/>
    </source>
</evidence>
<dbReference type="SUPFAM" id="SSF53448">
    <property type="entry name" value="Nucleotide-diphospho-sugar transferases"/>
    <property type="match status" value="1"/>
</dbReference>
<dbReference type="AlphaFoldDB" id="A0A517QSP8"/>
<dbReference type="EMBL" id="CP036267">
    <property type="protein sequence ID" value="QDT34641.1"/>
    <property type="molecule type" value="Genomic_DNA"/>
</dbReference>
<name>A0A517QSP8_9PLAN</name>
<organism evidence="2 3">
    <name type="scientific">Thalassoglobus polymorphus</name>
    <dbReference type="NCBI Taxonomy" id="2527994"/>
    <lineage>
        <taxon>Bacteria</taxon>
        <taxon>Pseudomonadati</taxon>
        <taxon>Planctomycetota</taxon>
        <taxon>Planctomycetia</taxon>
        <taxon>Planctomycetales</taxon>
        <taxon>Planctomycetaceae</taxon>
        <taxon>Thalassoglobus</taxon>
    </lineage>
</organism>
<dbReference type="OrthoDB" id="153025at2"/>
<evidence type="ECO:0000313" key="3">
    <source>
        <dbReference type="Proteomes" id="UP000315724"/>
    </source>
</evidence>
<protein>
    <submittedName>
        <fullName evidence="2">Putative glycosyl transferase</fullName>
    </submittedName>
</protein>
<reference evidence="2 3" key="1">
    <citation type="submission" date="2019-02" db="EMBL/GenBank/DDBJ databases">
        <title>Deep-cultivation of Planctomycetes and their phenomic and genomic characterization uncovers novel biology.</title>
        <authorList>
            <person name="Wiegand S."/>
            <person name="Jogler M."/>
            <person name="Boedeker C."/>
            <person name="Pinto D."/>
            <person name="Vollmers J."/>
            <person name="Rivas-Marin E."/>
            <person name="Kohn T."/>
            <person name="Peeters S.H."/>
            <person name="Heuer A."/>
            <person name="Rast P."/>
            <person name="Oberbeckmann S."/>
            <person name="Bunk B."/>
            <person name="Jeske O."/>
            <person name="Meyerdierks A."/>
            <person name="Storesund J.E."/>
            <person name="Kallscheuer N."/>
            <person name="Luecker S."/>
            <person name="Lage O.M."/>
            <person name="Pohl T."/>
            <person name="Merkel B.J."/>
            <person name="Hornburger P."/>
            <person name="Mueller R.-W."/>
            <person name="Bruemmer F."/>
            <person name="Labrenz M."/>
            <person name="Spormann A.M."/>
            <person name="Op den Camp H."/>
            <person name="Overmann J."/>
            <person name="Amann R."/>
            <person name="Jetten M.S.M."/>
            <person name="Mascher T."/>
            <person name="Medema M.H."/>
            <person name="Devos D.P."/>
            <person name="Kaster A.-K."/>
            <person name="Ovreas L."/>
            <person name="Rohde M."/>
            <person name="Galperin M.Y."/>
            <person name="Jogler C."/>
        </authorList>
    </citation>
    <scope>NUCLEOTIDE SEQUENCE [LARGE SCALE GENOMIC DNA]</scope>
    <source>
        <strain evidence="2 3">Mal48</strain>
    </source>
</reference>
<dbReference type="KEGG" id="tpol:Mal48_39090"/>
<dbReference type="InterPro" id="IPR050834">
    <property type="entry name" value="Glycosyltransf_2"/>
</dbReference>
<dbReference type="Proteomes" id="UP000315724">
    <property type="component" value="Chromosome"/>
</dbReference>
<dbReference type="PANTHER" id="PTHR43685:SF3">
    <property type="entry name" value="SLR2126 PROTEIN"/>
    <property type="match status" value="1"/>
</dbReference>
<keyword evidence="3" id="KW-1185">Reference proteome</keyword>
<dbReference type="InterPro" id="IPR001173">
    <property type="entry name" value="Glyco_trans_2-like"/>
</dbReference>
<dbReference type="GO" id="GO:0016740">
    <property type="term" value="F:transferase activity"/>
    <property type="evidence" value="ECO:0007669"/>
    <property type="project" value="UniProtKB-KW"/>
</dbReference>
<sequence length="316" mass="35889">MNLSVIICTWNRAELLDRTLTSMHELHIPDGISWELIVVNNNCTDNTDEVIQRHASKLPILRILEETPGQSHARNAALQAATGELLIWTDDDVVVAPDWIAQYLKAVRDWPEAAYFGGTVDPIYESPPPTWMEPHLKDLGAMLAIHQYGNHVSKFPEHDIPRGVNMALPKKILEEFEFDTRLGNSENSNLRGEDADLLRRLQSAGHYGVWVGPARVQHWVPTERLTKEYIQTWYRGGGRSFTLRNGLAECKWAFGYPRWVLKAFWISKLKAALTLPLRNKSWLSSFTRAAFLRGVLNQAKESGKVSLVQIAKNSKQ</sequence>
<proteinExistence type="predicted"/>
<accession>A0A517QSP8</accession>
<feature type="domain" description="Glycosyltransferase 2-like" evidence="1">
    <location>
        <begin position="4"/>
        <end position="172"/>
    </location>
</feature>
<dbReference type="Gene3D" id="3.90.550.10">
    <property type="entry name" value="Spore Coat Polysaccharide Biosynthesis Protein SpsA, Chain A"/>
    <property type="match status" value="1"/>
</dbReference>
<dbReference type="CDD" id="cd00761">
    <property type="entry name" value="Glyco_tranf_GTA_type"/>
    <property type="match status" value="1"/>
</dbReference>
<keyword evidence="2" id="KW-0808">Transferase</keyword>